<dbReference type="Proteomes" id="UP000304953">
    <property type="component" value="Unassembled WGS sequence"/>
</dbReference>
<sequence>MEKEKSVSTKFSVKDAATIGIFCAIMFVVFMAYSMLTGASLFYSMIFNAAGAGFILAPFYVYMSMKVGKHGPALVYNIMWAVIAGLMMGPFMIPWFLGGGIIAELSMWGKDSYHDIKRVSVSWVITALVRAAHGMSEIWFFKDAFLATGVSEEQVQIQTQYYTDPKWVLLSLVATAVLAVLGCMISNKLIVKHFRKSGAIR</sequence>
<comment type="caution">
    <text evidence="1">The sequence shown here is derived from an EMBL/GenBank/DDBJ whole genome shotgun (WGS) entry which is preliminary data.</text>
</comment>
<evidence type="ECO:0000313" key="1">
    <source>
        <dbReference type="EMBL" id="TGY93490.1"/>
    </source>
</evidence>
<evidence type="ECO:0000313" key="2">
    <source>
        <dbReference type="Proteomes" id="UP000304953"/>
    </source>
</evidence>
<protein>
    <submittedName>
        <fullName evidence="1">Trep_Strep domain-containing protein</fullName>
    </submittedName>
</protein>
<gene>
    <name evidence="1" type="ORF">E5329_18445</name>
</gene>
<proteinExistence type="predicted"/>
<name>A0AC61RS99_9FIRM</name>
<accession>A0AC61RS99</accession>
<dbReference type="EMBL" id="SRYA01000043">
    <property type="protein sequence ID" value="TGY93490.1"/>
    <property type="molecule type" value="Genomic_DNA"/>
</dbReference>
<reference evidence="1" key="1">
    <citation type="submission" date="2019-04" db="EMBL/GenBank/DDBJ databases">
        <title>Microbes associate with the intestines of laboratory mice.</title>
        <authorList>
            <person name="Navarre W."/>
            <person name="Wong E."/>
            <person name="Huang K."/>
            <person name="Tropini C."/>
            <person name="Ng K."/>
            <person name="Yu B."/>
        </authorList>
    </citation>
    <scope>NUCLEOTIDE SEQUENCE</scope>
    <source>
        <strain evidence="1">NM01_1-7b</strain>
    </source>
</reference>
<keyword evidence="2" id="KW-1185">Reference proteome</keyword>
<organism evidence="1 2">
    <name type="scientific">Petralouisia muris</name>
    <dbReference type="NCBI Taxonomy" id="3032872"/>
    <lineage>
        <taxon>Bacteria</taxon>
        <taxon>Bacillati</taxon>
        <taxon>Bacillota</taxon>
        <taxon>Clostridia</taxon>
        <taxon>Lachnospirales</taxon>
        <taxon>Lachnospiraceae</taxon>
        <taxon>Petralouisia</taxon>
    </lineage>
</organism>